<dbReference type="Proteomes" id="UP001139516">
    <property type="component" value="Unassembled WGS sequence"/>
</dbReference>
<dbReference type="AlphaFoldDB" id="A0A9X1YF82"/>
<name>A0A9X1YF82_9PROT</name>
<dbReference type="SUPFAM" id="SSF51120">
    <property type="entry name" value="beta-Roll"/>
    <property type="match status" value="1"/>
</dbReference>
<accession>A0A9X1YF82</accession>
<organism evidence="1 2">
    <name type="scientific">Roseomonas acroporae</name>
    <dbReference type="NCBI Taxonomy" id="2937791"/>
    <lineage>
        <taxon>Bacteria</taxon>
        <taxon>Pseudomonadati</taxon>
        <taxon>Pseudomonadota</taxon>
        <taxon>Alphaproteobacteria</taxon>
        <taxon>Acetobacterales</taxon>
        <taxon>Roseomonadaceae</taxon>
        <taxon>Roseomonas</taxon>
    </lineage>
</organism>
<comment type="caution">
    <text evidence="1">The sequence shown here is derived from an EMBL/GenBank/DDBJ whole genome shotgun (WGS) entry which is preliminary data.</text>
</comment>
<dbReference type="PRINTS" id="PR00313">
    <property type="entry name" value="CABNDNGRPT"/>
</dbReference>
<proteinExistence type="predicted"/>
<dbReference type="InterPro" id="IPR011049">
    <property type="entry name" value="Serralysin-like_metalloprot_C"/>
</dbReference>
<dbReference type="EMBL" id="JALPRX010000166">
    <property type="protein sequence ID" value="MCK8788015.1"/>
    <property type="molecule type" value="Genomic_DNA"/>
</dbReference>
<sequence>MAFTVSFGNNGRAEGYSLSIGDGTLQDGAAASSTGGTGGSVGTLVNGAPIAVAGVAGGGTGGSVGVSYDTASNTFDFDVLGSTYNAVKNALVTSDTGAKVALSNFVQVDVSFGGGSDSSVSLANLKRGTIGTGAGNDTVDISLLANNADWQNAVSVSTGAGSDVVTIKNGSAFGGAGVVDGHLTALTIDGGAGNDTIDLSGITAARSASITGGLGNDTLAGSAGGHNTFVYLANVKNGSDTITNFHGDLGDRIALNGMSHTEISLDDGTLVLLGAGGRYGAITLEGVTAVDDHWFI</sequence>
<gene>
    <name evidence="1" type="ORF">M0638_27030</name>
</gene>
<reference evidence="1" key="1">
    <citation type="submission" date="2022-04" db="EMBL/GenBank/DDBJ databases">
        <title>Roseomonas acroporae sp. nov., isolated from coral Acropora digitifera.</title>
        <authorList>
            <person name="Sun H."/>
        </authorList>
    </citation>
    <scope>NUCLEOTIDE SEQUENCE</scope>
    <source>
        <strain evidence="1">NAR14</strain>
    </source>
</reference>
<evidence type="ECO:0000313" key="1">
    <source>
        <dbReference type="EMBL" id="MCK8788015.1"/>
    </source>
</evidence>
<dbReference type="RefSeq" id="WP_248670059.1">
    <property type="nucleotide sequence ID" value="NZ_JALPRX010000166.1"/>
</dbReference>
<protein>
    <submittedName>
        <fullName evidence="1">Uncharacterized protein</fullName>
    </submittedName>
</protein>
<evidence type="ECO:0000313" key="2">
    <source>
        <dbReference type="Proteomes" id="UP001139516"/>
    </source>
</evidence>
<keyword evidence="2" id="KW-1185">Reference proteome</keyword>